<evidence type="ECO:0000313" key="2">
    <source>
        <dbReference type="EMBL" id="GAH14329.1"/>
    </source>
</evidence>
<proteinExistence type="predicted"/>
<dbReference type="AlphaFoldDB" id="X1EB01"/>
<sequence length="50" mass="5421">KETGSSDPSNSPYIDVQEEAIPGYNLILLLGVIGLISAITIKKRYKSKIS</sequence>
<keyword evidence="1" id="KW-1133">Transmembrane helix</keyword>
<reference evidence="2" key="1">
    <citation type="journal article" date="2014" name="Front. Microbiol.">
        <title>High frequency of phylogenetically diverse reductive dehalogenase-homologous genes in deep subseafloor sedimentary metagenomes.</title>
        <authorList>
            <person name="Kawai M."/>
            <person name="Futagami T."/>
            <person name="Toyoda A."/>
            <person name="Takaki Y."/>
            <person name="Nishi S."/>
            <person name="Hori S."/>
            <person name="Arai W."/>
            <person name="Tsubouchi T."/>
            <person name="Morono Y."/>
            <person name="Uchiyama I."/>
            <person name="Ito T."/>
            <person name="Fujiyama A."/>
            <person name="Inagaki F."/>
            <person name="Takami H."/>
        </authorList>
    </citation>
    <scope>NUCLEOTIDE SEQUENCE</scope>
    <source>
        <strain evidence="2">Expedition CK06-06</strain>
    </source>
</reference>
<protein>
    <submittedName>
        <fullName evidence="2">Uncharacterized protein</fullName>
    </submittedName>
</protein>
<dbReference type="EMBL" id="BART01034084">
    <property type="protein sequence ID" value="GAH14329.1"/>
    <property type="molecule type" value="Genomic_DNA"/>
</dbReference>
<gene>
    <name evidence="2" type="ORF">S01H4_58365</name>
</gene>
<keyword evidence="1" id="KW-0812">Transmembrane</keyword>
<name>X1EB01_9ZZZZ</name>
<comment type="caution">
    <text evidence="2">The sequence shown here is derived from an EMBL/GenBank/DDBJ whole genome shotgun (WGS) entry which is preliminary data.</text>
</comment>
<feature type="non-terminal residue" evidence="2">
    <location>
        <position position="1"/>
    </location>
</feature>
<dbReference type="NCBIfam" id="NF033507">
    <property type="entry name" value="Loki-CTERM"/>
    <property type="match status" value="1"/>
</dbReference>
<feature type="transmembrane region" description="Helical" evidence="1">
    <location>
        <begin position="20"/>
        <end position="41"/>
    </location>
</feature>
<organism evidence="2">
    <name type="scientific">marine sediment metagenome</name>
    <dbReference type="NCBI Taxonomy" id="412755"/>
    <lineage>
        <taxon>unclassified sequences</taxon>
        <taxon>metagenomes</taxon>
        <taxon>ecological metagenomes</taxon>
    </lineage>
</organism>
<accession>X1EB01</accession>
<keyword evidence="1" id="KW-0472">Membrane</keyword>
<evidence type="ECO:0000256" key="1">
    <source>
        <dbReference type="SAM" id="Phobius"/>
    </source>
</evidence>